<dbReference type="Proteomes" id="UP000324159">
    <property type="component" value="Unassembled WGS sequence"/>
</dbReference>
<protein>
    <submittedName>
        <fullName evidence="1">Uncharacterized protein</fullName>
    </submittedName>
</protein>
<dbReference type="AlphaFoldDB" id="A0A5D3WJK9"/>
<evidence type="ECO:0000313" key="2">
    <source>
        <dbReference type="Proteomes" id="UP000324159"/>
    </source>
</evidence>
<gene>
    <name evidence="1" type="ORF">EDC39_107169</name>
</gene>
<accession>A0A5D3WJK9</accession>
<proteinExistence type="predicted"/>
<evidence type="ECO:0000313" key="1">
    <source>
        <dbReference type="EMBL" id="TYO98368.1"/>
    </source>
</evidence>
<keyword evidence="2" id="KW-1185">Reference proteome</keyword>
<dbReference type="EMBL" id="VNIB01000007">
    <property type="protein sequence ID" value="TYO98368.1"/>
    <property type="molecule type" value="Genomic_DNA"/>
</dbReference>
<name>A0A5D3WJK9_9BACT</name>
<sequence>MYLAVCSDCQYGGEKDGKSHCGKESVYSYLTRCIQVEYTWSGKGTQRGWLRRFERRIWG</sequence>
<reference evidence="1 2" key="1">
    <citation type="submission" date="2019-07" db="EMBL/GenBank/DDBJ databases">
        <title>Genomic Encyclopedia of Type Strains, Phase IV (KMG-IV): sequencing the most valuable type-strain genomes for metagenomic binning, comparative biology and taxonomic classification.</title>
        <authorList>
            <person name="Goeker M."/>
        </authorList>
    </citation>
    <scope>NUCLEOTIDE SEQUENCE [LARGE SCALE GENOMIC DNA]</scope>
    <source>
        <strain evidence="1 2">SS015</strain>
    </source>
</reference>
<comment type="caution">
    <text evidence="1">The sequence shown here is derived from an EMBL/GenBank/DDBJ whole genome shotgun (WGS) entry which is preliminary data.</text>
</comment>
<organism evidence="1 2">
    <name type="scientific">Geothermobacter ehrlichii</name>
    <dbReference type="NCBI Taxonomy" id="213224"/>
    <lineage>
        <taxon>Bacteria</taxon>
        <taxon>Pseudomonadati</taxon>
        <taxon>Thermodesulfobacteriota</taxon>
        <taxon>Desulfuromonadia</taxon>
        <taxon>Desulfuromonadales</taxon>
        <taxon>Geothermobacteraceae</taxon>
        <taxon>Geothermobacter</taxon>
    </lineage>
</organism>